<dbReference type="EMBL" id="JANPWB010000006">
    <property type="protein sequence ID" value="KAJ1179607.1"/>
    <property type="molecule type" value="Genomic_DNA"/>
</dbReference>
<comment type="caution">
    <text evidence="2">The sequence shown here is derived from an EMBL/GenBank/DDBJ whole genome shotgun (WGS) entry which is preliminary data.</text>
</comment>
<evidence type="ECO:0000313" key="2">
    <source>
        <dbReference type="EMBL" id="KAJ1179607.1"/>
    </source>
</evidence>
<dbReference type="AlphaFoldDB" id="A0AAV7TSK9"/>
<gene>
    <name evidence="2" type="ORF">NDU88_004841</name>
</gene>
<proteinExistence type="predicted"/>
<organism evidence="2 3">
    <name type="scientific">Pleurodeles waltl</name>
    <name type="common">Iberian ribbed newt</name>
    <dbReference type="NCBI Taxonomy" id="8319"/>
    <lineage>
        <taxon>Eukaryota</taxon>
        <taxon>Metazoa</taxon>
        <taxon>Chordata</taxon>
        <taxon>Craniata</taxon>
        <taxon>Vertebrata</taxon>
        <taxon>Euteleostomi</taxon>
        <taxon>Amphibia</taxon>
        <taxon>Batrachia</taxon>
        <taxon>Caudata</taxon>
        <taxon>Salamandroidea</taxon>
        <taxon>Salamandridae</taxon>
        <taxon>Pleurodelinae</taxon>
        <taxon>Pleurodeles</taxon>
    </lineage>
</organism>
<name>A0AAV7TSK9_PLEWA</name>
<keyword evidence="3" id="KW-1185">Reference proteome</keyword>
<accession>A0AAV7TSK9</accession>
<dbReference type="Proteomes" id="UP001066276">
    <property type="component" value="Chromosome 3_2"/>
</dbReference>
<sequence>MGKDRTARGAQQTKMDHFMSQGVSKRPQTKDRQTLRSPTEPVGAQILAPSEASGLAVQMKTDSIALDLNLLRADSCKVTGRSMEMEGQVEEQHEAVTRLWATVMALEAHSRRMETIIEDAQGHSPRCNLGFVDFPEDAAGSGPEAFLVRWIMALQITSL</sequence>
<evidence type="ECO:0000313" key="3">
    <source>
        <dbReference type="Proteomes" id="UP001066276"/>
    </source>
</evidence>
<reference evidence="2" key="1">
    <citation type="journal article" date="2022" name="bioRxiv">
        <title>Sequencing and chromosome-scale assembly of the giantPleurodeles waltlgenome.</title>
        <authorList>
            <person name="Brown T."/>
            <person name="Elewa A."/>
            <person name="Iarovenko S."/>
            <person name="Subramanian E."/>
            <person name="Araus A.J."/>
            <person name="Petzold A."/>
            <person name="Susuki M."/>
            <person name="Suzuki K.-i.T."/>
            <person name="Hayashi T."/>
            <person name="Toyoda A."/>
            <person name="Oliveira C."/>
            <person name="Osipova E."/>
            <person name="Leigh N.D."/>
            <person name="Simon A."/>
            <person name="Yun M.H."/>
        </authorList>
    </citation>
    <scope>NUCLEOTIDE SEQUENCE</scope>
    <source>
        <strain evidence="2">20211129_DDA</strain>
        <tissue evidence="2">Liver</tissue>
    </source>
</reference>
<evidence type="ECO:0000256" key="1">
    <source>
        <dbReference type="SAM" id="MobiDB-lite"/>
    </source>
</evidence>
<protein>
    <submittedName>
        <fullName evidence="2">Uncharacterized protein</fullName>
    </submittedName>
</protein>
<feature type="region of interest" description="Disordered" evidence="1">
    <location>
        <begin position="1"/>
        <end position="47"/>
    </location>
</feature>